<evidence type="ECO:0000313" key="2">
    <source>
        <dbReference type="Proteomes" id="UP000005536"/>
    </source>
</evidence>
<reference evidence="1 2" key="1">
    <citation type="submission" date="2010-02" db="EMBL/GenBank/DDBJ databases">
        <authorList>
            <person name="Weinstock G."/>
            <person name="Sodergren E."/>
            <person name="Clifton S."/>
            <person name="Fulton L."/>
            <person name="Fulton B."/>
            <person name="Courtney L."/>
            <person name="Fronick C."/>
            <person name="Harrison M."/>
            <person name="Strong C."/>
            <person name="Farmer C."/>
            <person name="Delahaunty K."/>
            <person name="Markovic C."/>
            <person name="Hall O."/>
            <person name="Minx P."/>
            <person name="Tomlinson C."/>
            <person name="Mitreva M."/>
            <person name="Nelson J."/>
            <person name="Hou S."/>
            <person name="Wollam A."/>
            <person name="Pepin K.H."/>
            <person name="Johnson M."/>
            <person name="Bhonagiri V."/>
            <person name="Zhang X."/>
            <person name="Suruliraj S."/>
            <person name="Warren W."/>
            <person name="Chinwalla A."/>
            <person name="Mardis E.R."/>
            <person name="Wilson R.K."/>
        </authorList>
    </citation>
    <scope>NUCLEOTIDE SEQUENCE [LARGE SCALE GENOMIC DNA]</scope>
    <source>
        <strain evidence="1 2">ATCC 29315</strain>
    </source>
</reference>
<comment type="caution">
    <text evidence="1">The sequence shown here is derived from an EMBL/GenBank/DDBJ whole genome shotgun (WGS) entry which is preliminary data.</text>
</comment>
<proteinExistence type="predicted"/>
<dbReference type="EMBL" id="ADBF01000253">
    <property type="protein sequence ID" value="EFE48752.1"/>
    <property type="molecule type" value="Genomic_DNA"/>
</dbReference>
<protein>
    <submittedName>
        <fullName evidence="1">Uncharacterized protein</fullName>
    </submittedName>
</protein>
<sequence>MYSKMKTNKPLRAIQRPDASCIRLNDGQNRVAAGKFKPVSVKNVLPVFRRPPNHIFI</sequence>
<dbReference type="AlphaFoldDB" id="D4DUG9"/>
<name>D4DUG9_NEIEG</name>
<organism evidence="1 2">
    <name type="scientific">Neisseria elongata subsp. glycolytica ATCC 29315</name>
    <dbReference type="NCBI Taxonomy" id="546263"/>
    <lineage>
        <taxon>Bacteria</taxon>
        <taxon>Pseudomonadati</taxon>
        <taxon>Pseudomonadota</taxon>
        <taxon>Betaproteobacteria</taxon>
        <taxon>Neisseriales</taxon>
        <taxon>Neisseriaceae</taxon>
        <taxon>Neisseria</taxon>
    </lineage>
</organism>
<accession>D4DUG9</accession>
<evidence type="ECO:0000313" key="1">
    <source>
        <dbReference type="EMBL" id="EFE48752.1"/>
    </source>
</evidence>
<dbReference type="Proteomes" id="UP000005536">
    <property type="component" value="Unassembled WGS sequence"/>
</dbReference>
<gene>
    <name evidence="1" type="ORF">NEIELOOT_02729</name>
</gene>